<evidence type="ECO:0000259" key="8">
    <source>
        <dbReference type="Pfam" id="PF01288"/>
    </source>
</evidence>
<organism evidence="9 10">
    <name type="scientific">Plasticicumulans lactativorans</name>
    <dbReference type="NCBI Taxonomy" id="1133106"/>
    <lineage>
        <taxon>Bacteria</taxon>
        <taxon>Pseudomonadati</taxon>
        <taxon>Pseudomonadota</taxon>
        <taxon>Gammaproteobacteria</taxon>
        <taxon>Candidatus Competibacteraceae</taxon>
        <taxon>Plasticicumulans</taxon>
    </lineage>
</organism>
<dbReference type="GO" id="GO:0016301">
    <property type="term" value="F:kinase activity"/>
    <property type="evidence" value="ECO:0007669"/>
    <property type="project" value="UniProtKB-KW"/>
</dbReference>
<dbReference type="InterPro" id="IPR000550">
    <property type="entry name" value="Hppk"/>
</dbReference>
<dbReference type="OrthoDB" id="9790168at2"/>
<reference evidence="9 10" key="1">
    <citation type="submission" date="2019-03" db="EMBL/GenBank/DDBJ databases">
        <title>Genomic Encyclopedia of Type Strains, Phase IV (KMG-IV): sequencing the most valuable type-strain genomes for metagenomic binning, comparative biology and taxonomic classification.</title>
        <authorList>
            <person name="Goeker M."/>
        </authorList>
    </citation>
    <scope>NUCLEOTIDE SEQUENCE [LARGE SCALE GENOMIC DNA]</scope>
    <source>
        <strain evidence="9 10">DSM 25287</strain>
    </source>
</reference>
<evidence type="ECO:0000256" key="3">
    <source>
        <dbReference type="ARBA" id="ARBA00022679"/>
    </source>
</evidence>
<dbReference type="GO" id="GO:0046654">
    <property type="term" value="P:tetrahydrofolate biosynthetic process"/>
    <property type="evidence" value="ECO:0007669"/>
    <property type="project" value="UniProtKB-UniPathway"/>
</dbReference>
<evidence type="ECO:0000256" key="5">
    <source>
        <dbReference type="ARBA" id="ARBA00022777"/>
    </source>
</evidence>
<keyword evidence="10" id="KW-1185">Reference proteome</keyword>
<evidence type="ECO:0000256" key="4">
    <source>
        <dbReference type="ARBA" id="ARBA00022741"/>
    </source>
</evidence>
<dbReference type="NCBIfam" id="TIGR01498">
    <property type="entry name" value="folK"/>
    <property type="match status" value="1"/>
</dbReference>
<sequence length="164" mass="18137">MARVYVSIGSNIDREANVASCLVALRGAFGAIDCSPVYECPAVGFSGDDFYNLVVGFDTELAVREVATRLREIEFAHGRRRDLPKFSARTLDLDLLLYDALVQHGDGIDVPRDEITRYAFVLRPLADLAGERRHPELGLSFAELWARFAVPDAGLRRVEPSAPT</sequence>
<dbReference type="EC" id="2.7.6.3" evidence="2"/>
<evidence type="ECO:0000256" key="6">
    <source>
        <dbReference type="ARBA" id="ARBA00022840"/>
    </source>
</evidence>
<proteinExistence type="predicted"/>
<accession>A0A4R2L9Z4</accession>
<evidence type="ECO:0000313" key="10">
    <source>
        <dbReference type="Proteomes" id="UP000295765"/>
    </source>
</evidence>
<dbReference type="InterPro" id="IPR035907">
    <property type="entry name" value="Hppk_sf"/>
</dbReference>
<dbReference type="GO" id="GO:0046656">
    <property type="term" value="P:folic acid biosynthetic process"/>
    <property type="evidence" value="ECO:0007669"/>
    <property type="project" value="UniProtKB-KW"/>
</dbReference>
<dbReference type="PANTHER" id="PTHR43071">
    <property type="entry name" value="2-AMINO-4-HYDROXY-6-HYDROXYMETHYLDIHYDROPTERIDINE PYROPHOSPHOKINASE"/>
    <property type="match status" value="1"/>
</dbReference>
<evidence type="ECO:0000256" key="2">
    <source>
        <dbReference type="ARBA" id="ARBA00013253"/>
    </source>
</evidence>
<evidence type="ECO:0000256" key="7">
    <source>
        <dbReference type="ARBA" id="ARBA00022909"/>
    </source>
</evidence>
<comment type="caution">
    <text evidence="9">The sequence shown here is derived from an EMBL/GenBank/DDBJ whole genome shotgun (WGS) entry which is preliminary data.</text>
</comment>
<evidence type="ECO:0000313" key="9">
    <source>
        <dbReference type="EMBL" id="TCO82227.1"/>
    </source>
</evidence>
<dbReference type="PANTHER" id="PTHR43071:SF2">
    <property type="entry name" value="2-AMINO-4-HYDROXY-6-HYDROXYMETHYLDIHYDROPTERIDINE PYROPHOSPHOKINASE"/>
    <property type="match status" value="1"/>
</dbReference>
<dbReference type="EMBL" id="SLWY01000005">
    <property type="protein sequence ID" value="TCO82227.1"/>
    <property type="molecule type" value="Genomic_DNA"/>
</dbReference>
<name>A0A4R2L9Z4_9GAMM</name>
<dbReference type="UniPathway" id="UPA00077">
    <property type="reaction ID" value="UER00155"/>
</dbReference>
<keyword evidence="3" id="KW-0808">Transferase</keyword>
<dbReference type="AlphaFoldDB" id="A0A4R2L9Z4"/>
<keyword evidence="4" id="KW-0547">Nucleotide-binding</keyword>
<comment type="pathway">
    <text evidence="1">Cofactor biosynthesis; tetrahydrofolate biosynthesis; 2-amino-4-hydroxy-6-hydroxymethyl-7,8-dihydropteridine diphosphate from 7,8-dihydroneopterin triphosphate: step 4/4.</text>
</comment>
<dbReference type="RefSeq" id="WP_132539467.1">
    <property type="nucleotide sequence ID" value="NZ_SLWY01000005.1"/>
</dbReference>
<keyword evidence="6" id="KW-0067">ATP-binding</keyword>
<keyword evidence="5 9" id="KW-0418">Kinase</keyword>
<dbReference type="GO" id="GO:0005524">
    <property type="term" value="F:ATP binding"/>
    <property type="evidence" value="ECO:0007669"/>
    <property type="project" value="UniProtKB-KW"/>
</dbReference>
<feature type="domain" description="7,8-dihydro-6-hydroxymethylpterin-pyrophosphokinase" evidence="8">
    <location>
        <begin position="5"/>
        <end position="129"/>
    </location>
</feature>
<dbReference type="Pfam" id="PF01288">
    <property type="entry name" value="HPPK"/>
    <property type="match status" value="1"/>
</dbReference>
<gene>
    <name evidence="9" type="ORF">EV699_1059</name>
</gene>
<dbReference type="Proteomes" id="UP000295765">
    <property type="component" value="Unassembled WGS sequence"/>
</dbReference>
<dbReference type="GO" id="GO:0003848">
    <property type="term" value="F:2-amino-4-hydroxy-6-hydroxymethyldihydropteridine diphosphokinase activity"/>
    <property type="evidence" value="ECO:0007669"/>
    <property type="project" value="UniProtKB-EC"/>
</dbReference>
<evidence type="ECO:0000256" key="1">
    <source>
        <dbReference type="ARBA" id="ARBA00005051"/>
    </source>
</evidence>
<dbReference type="Gene3D" id="3.30.70.560">
    <property type="entry name" value="7,8-Dihydro-6-hydroxymethylpterin-pyrophosphokinase HPPK"/>
    <property type="match status" value="1"/>
</dbReference>
<keyword evidence="7" id="KW-0289">Folate biosynthesis</keyword>
<dbReference type="SUPFAM" id="SSF55083">
    <property type="entry name" value="6-hydroxymethyl-7,8-dihydropterin pyrophosphokinase, HPPK"/>
    <property type="match status" value="1"/>
</dbReference>
<protein>
    <recommendedName>
        <fullName evidence="2">2-amino-4-hydroxy-6-hydroxymethyldihydropteridine diphosphokinase</fullName>
        <ecNumber evidence="2">2.7.6.3</ecNumber>
    </recommendedName>
</protein>